<comment type="caution">
    <text evidence="1">The sequence shown here is derived from an EMBL/GenBank/DDBJ whole genome shotgun (WGS) entry which is preliminary data.</text>
</comment>
<evidence type="ECO:0000313" key="1">
    <source>
        <dbReference type="EMBL" id="KAF6163813.1"/>
    </source>
</evidence>
<dbReference type="EMBL" id="JACGCM010000963">
    <property type="protein sequence ID" value="KAF6163813.1"/>
    <property type="molecule type" value="Genomic_DNA"/>
</dbReference>
<protein>
    <submittedName>
        <fullName evidence="1">Uncharacterized protein</fullName>
    </submittedName>
</protein>
<organism evidence="1 2">
    <name type="scientific">Kingdonia uniflora</name>
    <dbReference type="NCBI Taxonomy" id="39325"/>
    <lineage>
        <taxon>Eukaryota</taxon>
        <taxon>Viridiplantae</taxon>
        <taxon>Streptophyta</taxon>
        <taxon>Embryophyta</taxon>
        <taxon>Tracheophyta</taxon>
        <taxon>Spermatophyta</taxon>
        <taxon>Magnoliopsida</taxon>
        <taxon>Ranunculales</taxon>
        <taxon>Circaeasteraceae</taxon>
        <taxon>Kingdonia</taxon>
    </lineage>
</organism>
<dbReference type="Proteomes" id="UP000541444">
    <property type="component" value="Unassembled WGS sequence"/>
</dbReference>
<proteinExistence type="predicted"/>
<reference evidence="1 2" key="1">
    <citation type="journal article" date="2020" name="IScience">
        <title>Genome Sequencing of the Endangered Kingdonia uniflora (Circaeasteraceae, Ranunculales) Reveals Potential Mechanisms of Evolutionary Specialization.</title>
        <authorList>
            <person name="Sun Y."/>
            <person name="Deng T."/>
            <person name="Zhang A."/>
            <person name="Moore M.J."/>
            <person name="Landis J.B."/>
            <person name="Lin N."/>
            <person name="Zhang H."/>
            <person name="Zhang X."/>
            <person name="Huang J."/>
            <person name="Zhang X."/>
            <person name="Sun H."/>
            <person name="Wang H."/>
        </authorList>
    </citation>
    <scope>NUCLEOTIDE SEQUENCE [LARGE SCALE GENOMIC DNA]</scope>
    <source>
        <strain evidence="1">TB1705</strain>
        <tissue evidence="1">Leaf</tissue>
    </source>
</reference>
<name>A0A7J7N9P6_9MAGN</name>
<accession>A0A7J7N9P6</accession>
<gene>
    <name evidence="1" type="ORF">GIB67_016153</name>
</gene>
<evidence type="ECO:0000313" key="2">
    <source>
        <dbReference type="Proteomes" id="UP000541444"/>
    </source>
</evidence>
<sequence length="67" mass="8090">MLTEIAQLQNNETAMIKVATKLNRRPRRNRWMMRLLNFLRTSKKNSVQLGFQSFFTLKLVMYTSYFI</sequence>
<keyword evidence="2" id="KW-1185">Reference proteome</keyword>
<dbReference type="AlphaFoldDB" id="A0A7J7N9P6"/>